<keyword evidence="14" id="KW-1185">Reference proteome</keyword>
<evidence type="ECO:0000256" key="2">
    <source>
        <dbReference type="ARBA" id="ARBA00005898"/>
    </source>
</evidence>
<evidence type="ECO:0000256" key="7">
    <source>
        <dbReference type="ARBA" id="ARBA00023316"/>
    </source>
</evidence>
<dbReference type="GO" id="GO:0008360">
    <property type="term" value="P:regulation of cell shape"/>
    <property type="evidence" value="ECO:0007669"/>
    <property type="project" value="UniProtKB-KW"/>
</dbReference>
<dbReference type="InterPro" id="IPR005761">
    <property type="entry name" value="UDP-N-AcMur-Glu-dNH2Pim_ligase"/>
</dbReference>
<keyword evidence="8 13" id="KW-0436">Ligase</keyword>
<feature type="binding site" evidence="8">
    <location>
        <begin position="108"/>
        <end position="114"/>
    </location>
    <ligand>
        <name>ATP</name>
        <dbReference type="ChEBI" id="CHEBI:30616"/>
    </ligand>
</feature>
<keyword evidence="7 8" id="KW-0961">Cell wall biogenesis/degradation</keyword>
<dbReference type="GO" id="GO:0000287">
    <property type="term" value="F:magnesium ion binding"/>
    <property type="evidence" value="ECO:0007669"/>
    <property type="project" value="UniProtKB-UniRule"/>
</dbReference>
<comment type="caution">
    <text evidence="13">The sequence shown here is derived from an EMBL/GenBank/DDBJ whole genome shotgun (WGS) entry which is preliminary data.</text>
</comment>
<feature type="binding site" evidence="8">
    <location>
        <position position="30"/>
    </location>
    <ligand>
        <name>UDP-N-acetyl-alpha-D-muramoyl-L-alanyl-D-glutamate</name>
        <dbReference type="ChEBI" id="CHEBI:83900"/>
    </ligand>
</feature>
<dbReference type="InterPro" id="IPR035911">
    <property type="entry name" value="MurE/MurF_N"/>
</dbReference>
<evidence type="ECO:0000256" key="4">
    <source>
        <dbReference type="ARBA" id="ARBA00022960"/>
    </source>
</evidence>
<comment type="similarity">
    <text evidence="2 8">Belongs to the MurCDEF family. MurE subfamily.</text>
</comment>
<dbReference type="EMBL" id="JACOQI010000006">
    <property type="protein sequence ID" value="MBC5770280.1"/>
    <property type="molecule type" value="Genomic_DNA"/>
</dbReference>
<dbReference type="SUPFAM" id="SSF53244">
    <property type="entry name" value="MurD-like peptide ligases, peptide-binding domain"/>
    <property type="match status" value="1"/>
</dbReference>
<comment type="PTM">
    <text evidence="8">Carboxylation is probably crucial for Mg(2+) binding and, consequently, for the gamma-phosphate positioning of ATP.</text>
</comment>
<keyword evidence="3 8" id="KW-0132">Cell division</keyword>
<comment type="pathway">
    <text evidence="1 8 9">Cell wall biogenesis; peptidoglycan biosynthesis.</text>
</comment>
<feature type="binding site" evidence="8">
    <location>
        <position position="452"/>
    </location>
    <ligand>
        <name>meso-2,6-diaminopimelate</name>
        <dbReference type="ChEBI" id="CHEBI:57791"/>
    </ligand>
</feature>
<feature type="binding site" evidence="8">
    <location>
        <position position="178"/>
    </location>
    <ligand>
        <name>UDP-N-acetyl-alpha-D-muramoyl-L-alanyl-D-glutamate</name>
        <dbReference type="ChEBI" id="CHEBI:83900"/>
    </ligand>
</feature>
<comment type="subcellular location">
    <subcellularLocation>
        <location evidence="8 9">Cytoplasm</location>
    </subcellularLocation>
</comment>
<dbReference type="GO" id="GO:0009252">
    <property type="term" value="P:peptidoglycan biosynthetic process"/>
    <property type="evidence" value="ECO:0007669"/>
    <property type="project" value="UniProtKB-UniRule"/>
</dbReference>
<dbReference type="InterPro" id="IPR004101">
    <property type="entry name" value="Mur_ligase_C"/>
</dbReference>
<dbReference type="SUPFAM" id="SSF63418">
    <property type="entry name" value="MurE/MurF N-terminal domain"/>
    <property type="match status" value="1"/>
</dbReference>
<dbReference type="Pfam" id="PF08245">
    <property type="entry name" value="Mur_ligase_M"/>
    <property type="match status" value="1"/>
</dbReference>
<dbReference type="SUPFAM" id="SSF53623">
    <property type="entry name" value="MurD-like peptide ligases, catalytic domain"/>
    <property type="match status" value="1"/>
</dbReference>
<feature type="binding site" evidence="8">
    <location>
        <begin position="151"/>
        <end position="152"/>
    </location>
    <ligand>
        <name>UDP-N-acetyl-alpha-D-muramoyl-L-alanyl-D-glutamate</name>
        <dbReference type="ChEBI" id="CHEBI:83900"/>
    </ligand>
</feature>
<dbReference type="GO" id="GO:0005524">
    <property type="term" value="F:ATP binding"/>
    <property type="evidence" value="ECO:0007669"/>
    <property type="project" value="UniProtKB-UniRule"/>
</dbReference>
<dbReference type="GO" id="GO:0005737">
    <property type="term" value="C:cytoplasm"/>
    <property type="evidence" value="ECO:0007669"/>
    <property type="project" value="UniProtKB-SubCell"/>
</dbReference>
<dbReference type="InterPro" id="IPR036565">
    <property type="entry name" value="Mur-like_cat_sf"/>
</dbReference>
<dbReference type="AlphaFoldDB" id="A0A923MGI7"/>
<proteinExistence type="inferred from homology"/>
<evidence type="ECO:0000256" key="1">
    <source>
        <dbReference type="ARBA" id="ARBA00004752"/>
    </source>
</evidence>
<keyword evidence="6 8" id="KW-0131">Cell cycle</keyword>
<gene>
    <name evidence="8" type="primary">murE</name>
    <name evidence="13" type="ORF">H8Z83_08085</name>
</gene>
<keyword evidence="5 8" id="KW-0573">Peptidoglycan synthesis</keyword>
<dbReference type="GO" id="GO:0071555">
    <property type="term" value="P:cell wall organization"/>
    <property type="evidence" value="ECO:0007669"/>
    <property type="project" value="UniProtKB-KW"/>
</dbReference>
<feature type="domain" description="Mur ligase central" evidence="12">
    <location>
        <begin position="106"/>
        <end position="300"/>
    </location>
</feature>
<dbReference type="NCBIfam" id="TIGR01085">
    <property type="entry name" value="murE"/>
    <property type="match status" value="1"/>
</dbReference>
<dbReference type="PANTHER" id="PTHR23135:SF4">
    <property type="entry name" value="UDP-N-ACETYLMURAMOYL-L-ALANYL-D-GLUTAMATE--2,6-DIAMINOPIMELATE LIGASE MURE HOMOLOG, CHLOROPLASTIC"/>
    <property type="match status" value="1"/>
</dbReference>
<dbReference type="Proteomes" id="UP000620327">
    <property type="component" value="Unassembled WGS sequence"/>
</dbReference>
<dbReference type="Gene3D" id="3.40.1190.10">
    <property type="entry name" value="Mur-like, catalytic domain"/>
    <property type="match status" value="1"/>
</dbReference>
<evidence type="ECO:0000256" key="6">
    <source>
        <dbReference type="ARBA" id="ARBA00023306"/>
    </source>
</evidence>
<dbReference type="InterPro" id="IPR036615">
    <property type="entry name" value="Mur_ligase_C_dom_sf"/>
</dbReference>
<keyword evidence="8" id="KW-0547">Nucleotide-binding</keyword>
<dbReference type="NCBIfam" id="NF001126">
    <property type="entry name" value="PRK00139.1-4"/>
    <property type="match status" value="1"/>
</dbReference>
<dbReference type="Gene3D" id="3.90.190.20">
    <property type="entry name" value="Mur ligase, C-terminal domain"/>
    <property type="match status" value="1"/>
</dbReference>
<dbReference type="Pfam" id="PF02875">
    <property type="entry name" value="Mur_ligase_C"/>
    <property type="match status" value="1"/>
</dbReference>
<evidence type="ECO:0000313" key="14">
    <source>
        <dbReference type="Proteomes" id="UP000620327"/>
    </source>
</evidence>
<comment type="caution">
    <text evidence="8">Lacks conserved residue(s) required for the propagation of feature annotation.</text>
</comment>
<dbReference type="Gene3D" id="3.40.1390.10">
    <property type="entry name" value="MurE/MurF, N-terminal domain"/>
    <property type="match status" value="1"/>
</dbReference>
<keyword evidence="8" id="KW-0963">Cytoplasm</keyword>
<dbReference type="InterPro" id="IPR000713">
    <property type="entry name" value="Mur_ligase_N"/>
</dbReference>
<keyword evidence="8" id="KW-0067">ATP-binding</keyword>
<evidence type="ECO:0000259" key="11">
    <source>
        <dbReference type="Pfam" id="PF02875"/>
    </source>
</evidence>
<dbReference type="PANTHER" id="PTHR23135">
    <property type="entry name" value="MUR LIGASE FAMILY MEMBER"/>
    <property type="match status" value="1"/>
</dbReference>
<comment type="catalytic activity">
    <reaction evidence="8">
        <text>UDP-N-acetyl-alpha-D-muramoyl-L-alanyl-D-glutamate + meso-2,6-diaminopimelate + ATP = UDP-N-acetyl-alpha-D-muramoyl-L-alanyl-gamma-D-glutamyl-meso-2,6-diaminopimelate + ADP + phosphate + H(+)</text>
        <dbReference type="Rhea" id="RHEA:23676"/>
        <dbReference type="ChEBI" id="CHEBI:15378"/>
        <dbReference type="ChEBI" id="CHEBI:30616"/>
        <dbReference type="ChEBI" id="CHEBI:43474"/>
        <dbReference type="ChEBI" id="CHEBI:57791"/>
        <dbReference type="ChEBI" id="CHEBI:83900"/>
        <dbReference type="ChEBI" id="CHEBI:83905"/>
        <dbReference type="ChEBI" id="CHEBI:456216"/>
        <dbReference type="EC" id="6.3.2.13"/>
    </reaction>
</comment>
<feature type="domain" description="Mur ligase N-terminal catalytic" evidence="10">
    <location>
        <begin position="22"/>
        <end position="69"/>
    </location>
</feature>
<keyword evidence="8" id="KW-0460">Magnesium</keyword>
<evidence type="ECO:0000259" key="10">
    <source>
        <dbReference type="Pfam" id="PF01225"/>
    </source>
</evidence>
<dbReference type="HAMAP" id="MF_00208">
    <property type="entry name" value="MurE"/>
    <property type="match status" value="1"/>
</dbReference>
<comment type="function">
    <text evidence="8">Catalyzes the addition of meso-diaminopimelic acid to the nucleotide precursor UDP-N-acetylmuramoyl-L-alanyl-D-glutamate (UMAG) in the biosynthesis of bacterial cell-wall peptidoglycan.</text>
</comment>
<evidence type="ECO:0000259" key="12">
    <source>
        <dbReference type="Pfam" id="PF08245"/>
    </source>
</evidence>
<feature type="modified residue" description="N6-carboxylysine" evidence="8">
    <location>
        <position position="218"/>
    </location>
</feature>
<organism evidence="13 14">
    <name type="scientific">Dysosmobacter segnis</name>
    <dbReference type="NCBI Taxonomy" id="2763042"/>
    <lineage>
        <taxon>Bacteria</taxon>
        <taxon>Bacillati</taxon>
        <taxon>Bacillota</taxon>
        <taxon>Clostridia</taxon>
        <taxon>Eubacteriales</taxon>
        <taxon>Oscillospiraceae</taxon>
        <taxon>Dysosmobacter</taxon>
    </lineage>
</organism>
<sequence>MKLRELLNGVPVASCAVDLEMEITGVSYDSRATQPGDLFVAMTGYATDGHKYIATALEKGAAAVLCQNLPEGDGPYIRTADSRRALAVIGANWFGHPAEEMTMIAVTGTCGKTTTTYLLKAILEQVRGAKVGLIGTNQNMIGQEVIPTDRTTPESFEVQRLFREMADAGCTYAVMETSSHALCLDRVYGVHYAVGIFTNLTQDHLDFHVTMENYCDAKAILFRNCGVGVVNGDDPWTPRLLKDATCQVRTYGVKSEADLRAENVVLSADGIAFDAVTKTERVPIRVNIPGGFMVYNTLDVQGAALALGISLKDSAAVLAKVPHVQGRVEVVPTPGKDYTILIDYAHTPDSMVNVLQTVKEFAKGRTVAVFGCGGDRDKTKRPRMGKAAADWSDFAVVTTDNPRTEEPAAIIRDILPGFDGSNTPYEVVEDRVEAIRWAMDHAQKDDVIVLCGKGHETYQEVNHQKFHMDEREIVAEHLNSGR</sequence>
<dbReference type="RefSeq" id="WP_187014571.1">
    <property type="nucleotide sequence ID" value="NZ_JACOQI010000006.1"/>
</dbReference>
<feature type="binding site" evidence="8">
    <location>
        <position position="186"/>
    </location>
    <ligand>
        <name>UDP-N-acetyl-alpha-D-muramoyl-L-alanyl-D-glutamate</name>
        <dbReference type="ChEBI" id="CHEBI:83900"/>
    </ligand>
</feature>
<dbReference type="Pfam" id="PF01225">
    <property type="entry name" value="Mur_ligase"/>
    <property type="match status" value="1"/>
</dbReference>
<accession>A0A923MGI7</accession>
<feature type="binding site" evidence="8">
    <location>
        <position position="376"/>
    </location>
    <ligand>
        <name>meso-2,6-diaminopimelate</name>
        <dbReference type="ChEBI" id="CHEBI:57791"/>
    </ligand>
</feature>
<evidence type="ECO:0000256" key="5">
    <source>
        <dbReference type="ARBA" id="ARBA00022984"/>
    </source>
</evidence>
<reference evidence="13" key="1">
    <citation type="submission" date="2020-08" db="EMBL/GenBank/DDBJ databases">
        <title>Genome public.</title>
        <authorList>
            <person name="Liu C."/>
            <person name="Sun Q."/>
        </authorList>
    </citation>
    <scope>NUCLEOTIDE SEQUENCE</scope>
    <source>
        <strain evidence="13">BX15</strain>
    </source>
</reference>
<feature type="domain" description="Mur ligase C-terminal" evidence="11">
    <location>
        <begin position="326"/>
        <end position="454"/>
    </location>
</feature>
<feature type="binding site" evidence="8">
    <location>
        <begin position="400"/>
        <end position="403"/>
    </location>
    <ligand>
        <name>meso-2,6-diaminopimelate</name>
        <dbReference type="ChEBI" id="CHEBI:57791"/>
    </ligand>
</feature>
<name>A0A923MGI7_9FIRM</name>
<evidence type="ECO:0000313" key="13">
    <source>
        <dbReference type="EMBL" id="MBC5770280.1"/>
    </source>
</evidence>
<evidence type="ECO:0000256" key="3">
    <source>
        <dbReference type="ARBA" id="ARBA00022618"/>
    </source>
</evidence>
<dbReference type="GO" id="GO:0051301">
    <property type="term" value="P:cell division"/>
    <property type="evidence" value="ECO:0007669"/>
    <property type="project" value="UniProtKB-KW"/>
</dbReference>
<feature type="binding site" evidence="8">
    <location>
        <position position="456"/>
    </location>
    <ligand>
        <name>meso-2,6-diaminopimelate</name>
        <dbReference type="ChEBI" id="CHEBI:57791"/>
    </ligand>
</feature>
<evidence type="ECO:0000256" key="8">
    <source>
        <dbReference type="HAMAP-Rule" id="MF_00208"/>
    </source>
</evidence>
<evidence type="ECO:0000256" key="9">
    <source>
        <dbReference type="RuleBase" id="RU004135"/>
    </source>
</evidence>
<dbReference type="GO" id="GO:0008765">
    <property type="term" value="F:UDP-N-acetylmuramoylalanyl-D-glutamate-2,6-diaminopimelate ligase activity"/>
    <property type="evidence" value="ECO:0007669"/>
    <property type="project" value="UniProtKB-UniRule"/>
</dbReference>
<dbReference type="InterPro" id="IPR013221">
    <property type="entry name" value="Mur_ligase_cen"/>
</dbReference>
<dbReference type="EC" id="6.3.2.13" evidence="8"/>
<comment type="cofactor">
    <cofactor evidence="8">
        <name>Mg(2+)</name>
        <dbReference type="ChEBI" id="CHEBI:18420"/>
    </cofactor>
</comment>
<protein>
    <recommendedName>
        <fullName evidence="8">UDP-N-acetylmuramoyl-L-alanyl-D-glutamate--2,6-diaminopimelate ligase</fullName>
        <ecNumber evidence="8">6.3.2.13</ecNumber>
    </recommendedName>
    <alternativeName>
        <fullName evidence="8">Meso-A2pm-adding enzyme</fullName>
    </alternativeName>
    <alternativeName>
        <fullName evidence="8">Meso-diaminopimelate-adding enzyme</fullName>
    </alternativeName>
    <alternativeName>
        <fullName evidence="8">UDP-MurNAc-L-Ala-D-Glu:meso-diaminopimelate ligase</fullName>
    </alternativeName>
    <alternativeName>
        <fullName evidence="8">UDP-MurNAc-tripeptide synthetase</fullName>
    </alternativeName>
    <alternativeName>
        <fullName evidence="8">UDP-N-acetylmuramyl-tripeptide synthetase</fullName>
    </alternativeName>
</protein>
<feature type="short sequence motif" description="Meso-diaminopimelate recognition motif" evidence="8">
    <location>
        <begin position="400"/>
        <end position="403"/>
    </location>
</feature>
<keyword evidence="4 8" id="KW-0133">Cell shape</keyword>